<dbReference type="OrthoDB" id="2017405at2759"/>
<keyword evidence="2" id="KW-1185">Reference proteome</keyword>
<accession>A0A9P8P1U4</accession>
<evidence type="ECO:0000313" key="2">
    <source>
        <dbReference type="Proteomes" id="UP000769157"/>
    </source>
</evidence>
<evidence type="ECO:0000313" key="1">
    <source>
        <dbReference type="EMBL" id="KAH3663580.1"/>
    </source>
</evidence>
<dbReference type="EMBL" id="JAEUBE010000366">
    <property type="protein sequence ID" value="KAH3663580.1"/>
    <property type="molecule type" value="Genomic_DNA"/>
</dbReference>
<protein>
    <submittedName>
        <fullName evidence="1">Uncharacterized protein</fullName>
    </submittedName>
</protein>
<dbReference type="Pfam" id="PF10712">
    <property type="entry name" value="NAD-GH"/>
    <property type="match status" value="1"/>
</dbReference>
<dbReference type="InterPro" id="IPR019651">
    <property type="entry name" value="Glutamate_DH_NAD-spec"/>
</dbReference>
<reference evidence="1" key="1">
    <citation type="journal article" date="2021" name="Open Biol.">
        <title>Shared evolutionary footprints suggest mitochondrial oxidative damage underlies multiple complex I losses in fungi.</title>
        <authorList>
            <person name="Schikora-Tamarit M.A."/>
            <person name="Marcet-Houben M."/>
            <person name="Nosek J."/>
            <person name="Gabaldon T."/>
        </authorList>
    </citation>
    <scope>NUCLEOTIDE SEQUENCE</scope>
    <source>
        <strain evidence="1">CBS6075</strain>
    </source>
</reference>
<proteinExistence type="predicted"/>
<sequence>MPESSNLPSSLGLFGWNGGVSWNQFGHDTTGSLNTKRQWSNVQQQQVLGLGGGVTSQDGGLNSSTVGNSLIRVNALVWLLTVEEVRHQFLHLWDSGGTTNKHNLGNLGLVKLGVSHHLLNRVQGLSEQVLTKLLESGSGDGSVEVNTFIQRIDLKRGLGGRRKSSLCSFTSGSQSSQSSLVSSEIFLVFSLELVSEMVHQSVVKVLTTQVGITCSGLDLKDTFVNGQQRNIKGTTTKVEN</sequence>
<name>A0A9P8P1U4_9ASCO</name>
<dbReference type="RefSeq" id="XP_046059916.1">
    <property type="nucleotide sequence ID" value="XM_046206117.1"/>
</dbReference>
<gene>
    <name evidence="1" type="ORF">OGAPHI_004981</name>
</gene>
<dbReference type="Proteomes" id="UP000769157">
    <property type="component" value="Unassembled WGS sequence"/>
</dbReference>
<comment type="caution">
    <text evidence="1">The sequence shown here is derived from an EMBL/GenBank/DDBJ whole genome shotgun (WGS) entry which is preliminary data.</text>
</comment>
<organism evidence="1 2">
    <name type="scientific">Ogataea philodendri</name>
    <dbReference type="NCBI Taxonomy" id="1378263"/>
    <lineage>
        <taxon>Eukaryota</taxon>
        <taxon>Fungi</taxon>
        <taxon>Dikarya</taxon>
        <taxon>Ascomycota</taxon>
        <taxon>Saccharomycotina</taxon>
        <taxon>Pichiomycetes</taxon>
        <taxon>Pichiales</taxon>
        <taxon>Pichiaceae</taxon>
        <taxon>Ogataea</taxon>
    </lineage>
</organism>
<dbReference type="AlphaFoldDB" id="A0A9P8P1U4"/>
<dbReference type="GeneID" id="70236945"/>
<reference evidence="1" key="2">
    <citation type="submission" date="2021-01" db="EMBL/GenBank/DDBJ databases">
        <authorList>
            <person name="Schikora-Tamarit M.A."/>
        </authorList>
    </citation>
    <scope>NUCLEOTIDE SEQUENCE</scope>
    <source>
        <strain evidence="1">CBS6075</strain>
    </source>
</reference>